<feature type="signal peptide" evidence="1">
    <location>
        <begin position="1"/>
        <end position="22"/>
    </location>
</feature>
<dbReference type="EMBL" id="JACCCW010000001">
    <property type="protein sequence ID" value="NYF78153.1"/>
    <property type="molecule type" value="Genomic_DNA"/>
</dbReference>
<protein>
    <submittedName>
        <fullName evidence="2">Uncharacterized protein</fullName>
    </submittedName>
</protein>
<organism evidence="2 3">
    <name type="scientific">Granulicella arctica</name>
    <dbReference type="NCBI Taxonomy" id="940613"/>
    <lineage>
        <taxon>Bacteria</taxon>
        <taxon>Pseudomonadati</taxon>
        <taxon>Acidobacteriota</taxon>
        <taxon>Terriglobia</taxon>
        <taxon>Terriglobales</taxon>
        <taxon>Acidobacteriaceae</taxon>
        <taxon>Granulicella</taxon>
    </lineage>
</organism>
<dbReference type="RefSeq" id="WP_179487333.1">
    <property type="nucleotide sequence ID" value="NZ_JACCCW010000001.1"/>
</dbReference>
<evidence type="ECO:0000256" key="1">
    <source>
        <dbReference type="SAM" id="SignalP"/>
    </source>
</evidence>
<dbReference type="AlphaFoldDB" id="A0A7Y9PFD5"/>
<feature type="chain" id="PRO_5030571188" evidence="1">
    <location>
        <begin position="23"/>
        <end position="366"/>
    </location>
</feature>
<name>A0A7Y9PFD5_9BACT</name>
<proteinExistence type="predicted"/>
<gene>
    <name evidence="2" type="ORF">HDF17_000440</name>
</gene>
<keyword evidence="3" id="KW-1185">Reference proteome</keyword>
<dbReference type="Proteomes" id="UP000589520">
    <property type="component" value="Unassembled WGS sequence"/>
</dbReference>
<reference evidence="2 3" key="1">
    <citation type="submission" date="2020-07" db="EMBL/GenBank/DDBJ databases">
        <title>Genomic Encyclopedia of Type Strains, Phase IV (KMG-V): Genome sequencing to study the core and pangenomes of soil and plant-associated prokaryotes.</title>
        <authorList>
            <person name="Whitman W."/>
        </authorList>
    </citation>
    <scope>NUCLEOTIDE SEQUENCE [LARGE SCALE GENOMIC DNA]</scope>
    <source>
        <strain evidence="2 3">X4EP2</strain>
    </source>
</reference>
<evidence type="ECO:0000313" key="3">
    <source>
        <dbReference type="Proteomes" id="UP000589520"/>
    </source>
</evidence>
<keyword evidence="1" id="KW-0732">Signal</keyword>
<sequence>MRLVRLVCALVLSLSLSSIVAAQNLGTGLYAFGSFDSRGFDSINLGNLNTHLDIPVFHKAGRGIPFGYDLVYDSLIWQPVSVSGVATWQPVQNFGWLAQTVVMTGYVSYSTHTYVCDWPPPKQGSYYVYDTWVYHDSLGVSHSFSGQLEYDPTGCDTSTSTFTAVATDGSGTTLIATRGASPSATQTIKTRNGASMVVPTAPSSVGSSITDTNGNQVSVSAAGVYTDTLGTPALTVLGAAPSNVTLTYPIALQSDSVTTASATLSYKTYTVQSNFQCSGISEYGAASVALTDKITLADGSIYSFTYEATPGVSGAVTGRLASVTLPTGGTISYSYTNGCSGAGINADGTVGSLTRTTTDGTRTYNL</sequence>
<accession>A0A7Y9PFD5</accession>
<evidence type="ECO:0000313" key="2">
    <source>
        <dbReference type="EMBL" id="NYF78153.1"/>
    </source>
</evidence>
<comment type="caution">
    <text evidence="2">The sequence shown here is derived from an EMBL/GenBank/DDBJ whole genome shotgun (WGS) entry which is preliminary data.</text>
</comment>